<evidence type="ECO:0000256" key="2">
    <source>
        <dbReference type="ARBA" id="ARBA00009747"/>
    </source>
</evidence>
<evidence type="ECO:0000256" key="8">
    <source>
        <dbReference type="ARBA" id="ARBA00022842"/>
    </source>
</evidence>
<evidence type="ECO:0000313" key="10">
    <source>
        <dbReference type="EMBL" id="RSH86839.1"/>
    </source>
</evidence>
<keyword evidence="3" id="KW-0808">Transferase</keyword>
<dbReference type="PANTHER" id="PTHR32057:SF14">
    <property type="entry name" value="PROTEIN ADENYLYLTRANSFERASE SELO, MITOCHONDRIAL"/>
    <property type="match status" value="1"/>
</dbReference>
<dbReference type="STRING" id="105984.A0A427Y6X1"/>
<dbReference type="GO" id="GO:0070733">
    <property type="term" value="F:AMPylase activity"/>
    <property type="evidence" value="ECO:0007669"/>
    <property type="project" value="TreeGrafter"/>
</dbReference>
<keyword evidence="5" id="KW-0479">Metal-binding</keyword>
<keyword evidence="7" id="KW-0067">ATP-binding</keyword>
<sequence length="695" mass="76626">MTHTPTFPIHRLPLPRKTLQASLARLALDDEPSSQRRSTTFAPNGRGIWARTLPLWTDWPLRITEAEAAEFAKNAEGGVVTANDVLRRWDPVDFEAADEESGLRLGTSSHRLKLAPVLLGVVESARHELLPHLEVGPVETEALENTQDESRDALVDVLSGRRVLENVDGTYGSWSTRYCGHQFGQWAGQLGDGRAISLLETASEKGRCEIQVKGAGRTPFSRSADGLAVLRSGVREYLGCEALAALGIPTTRSLAILTSPVTVMREQGPEPSSLVARIAPSFIRIGHFEALNPGESGRNVHTLFFGGAWRAEEAEVDKNDALGGQGNLEGLRDLTLWVKDEIMGGRHETVKEWFEDVVRRNAETVALWQVYGFMHGVLNTDNISILGLTIDYGPYAFMDTWDVNHICSEFVHYRKQPERVLFALDSLASSLLPMLGYEAKNSALPAEGWSEKATTDDIRQWDEAGLEAIKGWNDKFNEIVEETQRAAWAKRFGIKTFRDSDDRDVVRNHLLLLTATSGDFGVSLRRLSFFAPTRVDEDGYVRSFARQWVAAAASSLPSDSVSRAEEDIAAWLKTYAARVNEEEEVAAWKAVAEGVEGWEATRADAMRNVNPRFILRQWVLEDVIKTMDTAVTAGDIPAARTALARVLELSSNPFEPYGEDAEGNISVCDGETAERARLAGVGPKAMLGFQCSCSS</sequence>
<dbReference type="PANTHER" id="PTHR32057">
    <property type="entry name" value="PROTEIN ADENYLYLTRANSFERASE SELO, MITOCHONDRIAL"/>
    <property type="match status" value="1"/>
</dbReference>
<evidence type="ECO:0000256" key="3">
    <source>
        <dbReference type="ARBA" id="ARBA00022679"/>
    </source>
</evidence>
<comment type="similarity">
    <text evidence="2">Belongs to the SELO family.</text>
</comment>
<evidence type="ECO:0000256" key="9">
    <source>
        <dbReference type="ARBA" id="ARBA00031547"/>
    </source>
</evidence>
<dbReference type="RefSeq" id="XP_028479624.1">
    <property type="nucleotide sequence ID" value="XM_028620652.1"/>
</dbReference>
<evidence type="ECO:0000256" key="6">
    <source>
        <dbReference type="ARBA" id="ARBA00022741"/>
    </source>
</evidence>
<dbReference type="Proteomes" id="UP000279236">
    <property type="component" value="Unassembled WGS sequence"/>
</dbReference>
<evidence type="ECO:0000256" key="4">
    <source>
        <dbReference type="ARBA" id="ARBA00022695"/>
    </source>
</evidence>
<evidence type="ECO:0000313" key="11">
    <source>
        <dbReference type="Proteomes" id="UP000279236"/>
    </source>
</evidence>
<dbReference type="GO" id="GO:0005524">
    <property type="term" value="F:ATP binding"/>
    <property type="evidence" value="ECO:0007669"/>
    <property type="project" value="UniProtKB-KW"/>
</dbReference>
<keyword evidence="4" id="KW-0548">Nucleotidyltransferase</keyword>
<dbReference type="InterPro" id="IPR003846">
    <property type="entry name" value="SelO"/>
</dbReference>
<dbReference type="Pfam" id="PF02696">
    <property type="entry name" value="SelO"/>
    <property type="match status" value="1"/>
</dbReference>
<gene>
    <name evidence="10" type="ORF">EHS24_005114</name>
</gene>
<accession>A0A427Y6X1</accession>
<proteinExistence type="inferred from homology"/>
<dbReference type="AlphaFoldDB" id="A0A427Y6X1"/>
<dbReference type="GO" id="GO:0046872">
    <property type="term" value="F:metal ion binding"/>
    <property type="evidence" value="ECO:0007669"/>
    <property type="project" value="UniProtKB-KW"/>
</dbReference>
<evidence type="ECO:0000256" key="5">
    <source>
        <dbReference type="ARBA" id="ARBA00022723"/>
    </source>
</evidence>
<dbReference type="OrthoDB" id="10254721at2759"/>
<keyword evidence="11" id="KW-1185">Reference proteome</keyword>
<name>A0A427Y6X1_9TREE</name>
<evidence type="ECO:0000256" key="7">
    <source>
        <dbReference type="ARBA" id="ARBA00022840"/>
    </source>
</evidence>
<dbReference type="GeneID" id="39589657"/>
<keyword evidence="6" id="KW-0547">Nucleotide-binding</keyword>
<keyword evidence="8" id="KW-0460">Magnesium</keyword>
<comment type="caution">
    <text evidence="10">The sequence shown here is derived from an EMBL/GenBank/DDBJ whole genome shotgun (WGS) entry which is preliminary data.</text>
</comment>
<protein>
    <recommendedName>
        <fullName evidence="9">Selenoprotein O</fullName>
    </recommendedName>
</protein>
<organism evidence="10 11">
    <name type="scientific">Apiotrichum porosum</name>
    <dbReference type="NCBI Taxonomy" id="105984"/>
    <lineage>
        <taxon>Eukaryota</taxon>
        <taxon>Fungi</taxon>
        <taxon>Dikarya</taxon>
        <taxon>Basidiomycota</taxon>
        <taxon>Agaricomycotina</taxon>
        <taxon>Tremellomycetes</taxon>
        <taxon>Trichosporonales</taxon>
        <taxon>Trichosporonaceae</taxon>
        <taxon>Apiotrichum</taxon>
    </lineage>
</organism>
<dbReference type="EMBL" id="RSCE01000002">
    <property type="protein sequence ID" value="RSH86839.1"/>
    <property type="molecule type" value="Genomic_DNA"/>
</dbReference>
<evidence type="ECO:0000256" key="1">
    <source>
        <dbReference type="ARBA" id="ARBA00001946"/>
    </source>
</evidence>
<reference evidence="10 11" key="1">
    <citation type="submission" date="2018-11" db="EMBL/GenBank/DDBJ databases">
        <title>Genome sequence of Apiotrichum porosum DSM 27194.</title>
        <authorList>
            <person name="Aliyu H."/>
            <person name="Gorte O."/>
            <person name="Ochsenreither K."/>
        </authorList>
    </citation>
    <scope>NUCLEOTIDE SEQUENCE [LARGE SCALE GENOMIC DNA]</scope>
    <source>
        <strain evidence="10 11">DSM 27194</strain>
    </source>
</reference>
<comment type="cofactor">
    <cofactor evidence="1">
        <name>Mg(2+)</name>
        <dbReference type="ChEBI" id="CHEBI:18420"/>
    </cofactor>
</comment>
<dbReference type="GO" id="GO:0005739">
    <property type="term" value="C:mitochondrion"/>
    <property type="evidence" value="ECO:0007669"/>
    <property type="project" value="TreeGrafter"/>
</dbReference>